<dbReference type="InterPro" id="IPR050931">
    <property type="entry name" value="Mito_Protein_Transport_Metaxin"/>
</dbReference>
<dbReference type="CDD" id="cd03212">
    <property type="entry name" value="GST_C_Metaxin1_3"/>
    <property type="match status" value="1"/>
</dbReference>
<dbReference type="EMBL" id="CAXAJV020001288">
    <property type="protein sequence ID" value="CAL7937372.1"/>
    <property type="molecule type" value="Genomic_DNA"/>
</dbReference>
<evidence type="ECO:0000259" key="9">
    <source>
        <dbReference type="Pfam" id="PF17171"/>
    </source>
</evidence>
<reference evidence="10 11" key="1">
    <citation type="submission" date="2024-08" db="EMBL/GenBank/DDBJ databases">
        <authorList>
            <person name="Will J Nash"/>
            <person name="Angela Man"/>
            <person name="Seanna McTaggart"/>
            <person name="Kendall Baker"/>
            <person name="Tom Barker"/>
            <person name="Leah Catchpole"/>
            <person name="Alex Durrant"/>
            <person name="Karim Gharbi"/>
            <person name="Naomi Irish"/>
            <person name="Gemy Kaithakottil"/>
            <person name="Debby Ku"/>
            <person name="Aaliyah Providence"/>
            <person name="Felix Shaw"/>
            <person name="David Swarbreck"/>
            <person name="Chris Watkins"/>
            <person name="Ann M. McCartney"/>
            <person name="Giulio Formenti"/>
            <person name="Alice Mouton"/>
            <person name="Noel Vella"/>
            <person name="Bjorn M von Reumont"/>
            <person name="Adriana Vella"/>
            <person name="Wilfried Haerty"/>
        </authorList>
    </citation>
    <scope>NUCLEOTIDE SEQUENCE [LARGE SCALE GENOMIC DNA]</scope>
</reference>
<evidence type="ECO:0000256" key="1">
    <source>
        <dbReference type="ARBA" id="ARBA00004294"/>
    </source>
</evidence>
<comment type="caution">
    <text evidence="10">The sequence shown here is derived from an EMBL/GenBank/DDBJ whole genome shotgun (WGS) entry which is preliminary data.</text>
</comment>
<dbReference type="Proteomes" id="UP001642520">
    <property type="component" value="Unassembled WGS sequence"/>
</dbReference>
<evidence type="ECO:0000256" key="7">
    <source>
        <dbReference type="ARBA" id="ARBA00023136"/>
    </source>
</evidence>
<protein>
    <recommendedName>
        <fullName evidence="12">Metaxin</fullName>
    </recommendedName>
</protein>
<sequence>MKEINPLFEIFDKMDVLELNVWKGDWGVPSVDTECLQILVYAKFNGIPLKINTSGNLFRTPNGRLPVLKTSRGTFDTVKDIIGYFRGKNYNTEFGLSRKQCANVVAYDTMLKEKLYPALQFIWWIDEKNVNELMRPWYCEALPFPLNLYYPGKFERQARVMLETLYPAEDDLAVIENKVYSEAQKCLTLLSTSLGDSEYFLDEKPTILDAIVYSYLALLLKVPLPNPALQNHLKACTNLVTYVSRISERYFGNECRDYKAKDSIQNVREYSNNVYPNKRRNQFIAGLFATLAMGTFVYSTRMLENVLFKRSPTSSWKYRVSH</sequence>
<keyword evidence="7" id="KW-0472">Membrane</keyword>
<keyword evidence="4" id="KW-1000">Mitochondrion outer membrane</keyword>
<dbReference type="PANTHER" id="PTHR12289:SF41">
    <property type="entry name" value="FAILED AXON CONNECTIONS-RELATED"/>
    <property type="match status" value="1"/>
</dbReference>
<organism evidence="10 11">
    <name type="scientific">Xylocopa violacea</name>
    <name type="common">Violet carpenter bee</name>
    <name type="synonym">Apis violacea</name>
    <dbReference type="NCBI Taxonomy" id="135666"/>
    <lineage>
        <taxon>Eukaryota</taxon>
        <taxon>Metazoa</taxon>
        <taxon>Ecdysozoa</taxon>
        <taxon>Arthropoda</taxon>
        <taxon>Hexapoda</taxon>
        <taxon>Insecta</taxon>
        <taxon>Pterygota</taxon>
        <taxon>Neoptera</taxon>
        <taxon>Endopterygota</taxon>
        <taxon>Hymenoptera</taxon>
        <taxon>Apocrita</taxon>
        <taxon>Aculeata</taxon>
        <taxon>Apoidea</taxon>
        <taxon>Anthophila</taxon>
        <taxon>Apidae</taxon>
        <taxon>Xylocopa</taxon>
        <taxon>Xylocopa</taxon>
    </lineage>
</organism>
<comment type="subcellular location">
    <subcellularLocation>
        <location evidence="1">Mitochondrion outer membrane</location>
    </subcellularLocation>
</comment>
<dbReference type="CDD" id="cd03078">
    <property type="entry name" value="GST_N_Metaxin1_like"/>
    <property type="match status" value="1"/>
</dbReference>
<keyword evidence="5" id="KW-0653">Protein transport</keyword>
<name>A0ABP1NBY2_XYLVO</name>
<evidence type="ECO:0000256" key="3">
    <source>
        <dbReference type="ARBA" id="ARBA00022448"/>
    </source>
</evidence>
<comment type="similarity">
    <text evidence="2">Belongs to the metaxin family.</text>
</comment>
<dbReference type="PANTHER" id="PTHR12289">
    <property type="entry name" value="METAXIN RELATED"/>
    <property type="match status" value="1"/>
</dbReference>
<evidence type="ECO:0000256" key="2">
    <source>
        <dbReference type="ARBA" id="ARBA00009170"/>
    </source>
</evidence>
<evidence type="ECO:0000256" key="5">
    <source>
        <dbReference type="ARBA" id="ARBA00022927"/>
    </source>
</evidence>
<proteinExistence type="inferred from homology"/>
<dbReference type="InterPro" id="IPR033468">
    <property type="entry name" value="Metaxin_GST"/>
</dbReference>
<dbReference type="Pfam" id="PF10568">
    <property type="entry name" value="Tom37"/>
    <property type="match status" value="1"/>
</dbReference>
<dbReference type="InterPro" id="IPR019564">
    <property type="entry name" value="Sam37/metaxin_N"/>
</dbReference>
<gene>
    <name evidence="10" type="ORF">XYLVIOL_LOCUS2657</name>
</gene>
<evidence type="ECO:0000259" key="8">
    <source>
        <dbReference type="Pfam" id="PF10568"/>
    </source>
</evidence>
<evidence type="ECO:0000256" key="4">
    <source>
        <dbReference type="ARBA" id="ARBA00022787"/>
    </source>
</evidence>
<evidence type="ECO:0008006" key="12">
    <source>
        <dbReference type="Google" id="ProtNLM"/>
    </source>
</evidence>
<evidence type="ECO:0000313" key="10">
    <source>
        <dbReference type="EMBL" id="CAL7937372.1"/>
    </source>
</evidence>
<evidence type="ECO:0000313" key="11">
    <source>
        <dbReference type="Proteomes" id="UP001642520"/>
    </source>
</evidence>
<keyword evidence="11" id="KW-1185">Reference proteome</keyword>
<feature type="domain" description="Metaxin glutathione S-transferase" evidence="9">
    <location>
        <begin position="183"/>
        <end position="246"/>
    </location>
</feature>
<feature type="domain" description="Mitochondrial outer membrane transport complex Sam37/metaxin N-terminal" evidence="8">
    <location>
        <begin position="35"/>
        <end position="154"/>
    </location>
</feature>
<dbReference type="Gene3D" id="1.20.1050.10">
    <property type="match status" value="1"/>
</dbReference>
<dbReference type="Pfam" id="PF17171">
    <property type="entry name" value="GST_C_6"/>
    <property type="match status" value="1"/>
</dbReference>
<evidence type="ECO:0000256" key="6">
    <source>
        <dbReference type="ARBA" id="ARBA00023128"/>
    </source>
</evidence>
<dbReference type="InterPro" id="IPR036282">
    <property type="entry name" value="Glutathione-S-Trfase_C_sf"/>
</dbReference>
<keyword evidence="3" id="KW-0813">Transport</keyword>
<dbReference type="SUPFAM" id="SSF47616">
    <property type="entry name" value="GST C-terminal domain-like"/>
    <property type="match status" value="1"/>
</dbReference>
<keyword evidence="6" id="KW-0496">Mitochondrion</keyword>
<accession>A0ABP1NBY2</accession>